<proteinExistence type="inferred from homology"/>
<dbReference type="InterPro" id="IPR037185">
    <property type="entry name" value="EmrE-like"/>
</dbReference>
<dbReference type="InterPro" id="IPR000620">
    <property type="entry name" value="EamA_dom"/>
</dbReference>
<feature type="transmembrane region" description="Helical" evidence="3">
    <location>
        <begin position="78"/>
        <end position="98"/>
    </location>
</feature>
<comment type="subcellular location">
    <subcellularLocation>
        <location evidence="1">Endomembrane system</location>
        <topology evidence="1">Multi-pass membrane protein</topology>
    </subcellularLocation>
</comment>
<evidence type="ECO:0000313" key="5">
    <source>
        <dbReference type="EMBL" id="MFC0215021.1"/>
    </source>
</evidence>
<comment type="caution">
    <text evidence="5">The sequence shown here is derived from an EMBL/GenBank/DDBJ whole genome shotgun (WGS) entry which is preliminary data.</text>
</comment>
<accession>A0ABV6DQT9</accession>
<feature type="transmembrane region" description="Helical" evidence="3">
    <location>
        <begin position="135"/>
        <end position="155"/>
    </location>
</feature>
<feature type="transmembrane region" description="Helical" evidence="3">
    <location>
        <begin position="161"/>
        <end position="181"/>
    </location>
</feature>
<dbReference type="RefSeq" id="WP_377472474.1">
    <property type="nucleotide sequence ID" value="NZ_JBHLWN010000079.1"/>
</dbReference>
<evidence type="ECO:0000259" key="4">
    <source>
        <dbReference type="Pfam" id="PF00892"/>
    </source>
</evidence>
<feature type="domain" description="EamA" evidence="4">
    <location>
        <begin position="163"/>
        <end position="297"/>
    </location>
</feature>
<gene>
    <name evidence="5" type="ORF">ACFFK0_21740</name>
</gene>
<keyword evidence="3" id="KW-0812">Transmembrane</keyword>
<evidence type="ECO:0000313" key="6">
    <source>
        <dbReference type="Proteomes" id="UP001589776"/>
    </source>
</evidence>
<evidence type="ECO:0000256" key="2">
    <source>
        <dbReference type="ARBA" id="ARBA00007362"/>
    </source>
</evidence>
<keyword evidence="3" id="KW-0472">Membrane</keyword>
<feature type="transmembrane region" description="Helical" evidence="3">
    <location>
        <begin position="110"/>
        <end position="128"/>
    </location>
</feature>
<keyword evidence="6" id="KW-1185">Reference proteome</keyword>
<protein>
    <submittedName>
        <fullName evidence="5">DMT family transporter</fullName>
    </submittedName>
</protein>
<dbReference type="PANTHER" id="PTHR22911">
    <property type="entry name" value="ACYL-MALONYL CONDENSING ENZYME-RELATED"/>
    <property type="match status" value="1"/>
</dbReference>
<keyword evidence="3" id="KW-1133">Transmembrane helix</keyword>
<organism evidence="5 6">
    <name type="scientific">Paenibacillus chartarius</name>
    <dbReference type="NCBI Taxonomy" id="747481"/>
    <lineage>
        <taxon>Bacteria</taxon>
        <taxon>Bacillati</taxon>
        <taxon>Bacillota</taxon>
        <taxon>Bacilli</taxon>
        <taxon>Bacillales</taxon>
        <taxon>Paenibacillaceae</taxon>
        <taxon>Paenibacillus</taxon>
    </lineage>
</organism>
<dbReference type="EMBL" id="JBHLWN010000079">
    <property type="protein sequence ID" value="MFC0215021.1"/>
    <property type="molecule type" value="Genomic_DNA"/>
</dbReference>
<feature type="transmembrane region" description="Helical" evidence="3">
    <location>
        <begin position="255"/>
        <end position="274"/>
    </location>
</feature>
<dbReference type="Pfam" id="PF00892">
    <property type="entry name" value="EamA"/>
    <property type="match status" value="2"/>
</dbReference>
<feature type="domain" description="EamA" evidence="4">
    <location>
        <begin position="23"/>
        <end position="151"/>
    </location>
</feature>
<name>A0ABV6DQT9_9BACL</name>
<reference evidence="5 6" key="1">
    <citation type="submission" date="2024-09" db="EMBL/GenBank/DDBJ databases">
        <authorList>
            <person name="Sun Q."/>
            <person name="Mori K."/>
        </authorList>
    </citation>
    <scope>NUCLEOTIDE SEQUENCE [LARGE SCALE GENOMIC DNA]</scope>
    <source>
        <strain evidence="5 6">CCM 7759</strain>
    </source>
</reference>
<feature type="transmembrane region" description="Helical" evidence="3">
    <location>
        <begin position="193"/>
        <end position="213"/>
    </location>
</feature>
<evidence type="ECO:0000256" key="3">
    <source>
        <dbReference type="SAM" id="Phobius"/>
    </source>
</evidence>
<sequence>MSENTSTSILLPANSKSVLPIPLLLAIGVIAISFSAIFVKWSQAPAAVIAMNRLLLTCLFLAPWLWKRRSEWKSLPLRACLQLVVSGAFLGLHFLLWMESLRYTSVASSTALLTLEPIFVMLGSFFVFRQRTAGGAVLGMIIATVGAALIGWGDFRYSGEALKGDILSLLGAAAVAVHMLLGKSLRRHVSAYTYSYAVFAAAAGVLLVYNVLIGYPLFDYEPKEWGIFLLMAAVPTLLGHYIFNLLLQYMRATSVSMTVLGEPLGAALLAALLLGEKITGLQALAGVILLAGVWLFIRSTERGKPS</sequence>
<feature type="transmembrane region" description="Helical" evidence="3">
    <location>
        <begin position="225"/>
        <end position="243"/>
    </location>
</feature>
<feature type="transmembrane region" description="Helical" evidence="3">
    <location>
        <begin position="280"/>
        <end position="297"/>
    </location>
</feature>
<evidence type="ECO:0000256" key="1">
    <source>
        <dbReference type="ARBA" id="ARBA00004127"/>
    </source>
</evidence>
<dbReference type="Proteomes" id="UP001589776">
    <property type="component" value="Unassembled WGS sequence"/>
</dbReference>
<dbReference type="SUPFAM" id="SSF103481">
    <property type="entry name" value="Multidrug resistance efflux transporter EmrE"/>
    <property type="match status" value="2"/>
</dbReference>
<feature type="transmembrane region" description="Helical" evidence="3">
    <location>
        <begin position="45"/>
        <end position="66"/>
    </location>
</feature>
<feature type="transmembrane region" description="Helical" evidence="3">
    <location>
        <begin position="21"/>
        <end position="39"/>
    </location>
</feature>
<comment type="similarity">
    <text evidence="2">Belongs to the EamA transporter family.</text>
</comment>
<dbReference type="PANTHER" id="PTHR22911:SF76">
    <property type="entry name" value="EAMA DOMAIN-CONTAINING PROTEIN"/>
    <property type="match status" value="1"/>
</dbReference>